<name>A0A0C7NMF7_DEFTU</name>
<dbReference type="Pfam" id="PF05258">
    <property type="entry name" value="DciA"/>
    <property type="match status" value="1"/>
</dbReference>
<dbReference type="InterPro" id="IPR007922">
    <property type="entry name" value="DciA-like"/>
</dbReference>
<sequence length="95" mass="11267">MEEKFEEVLKKLSFKNPSLKKIYVISKLRDESYNFLPENLIQEVKVVNYSINERALLLSCSNNFVKQEIVFRENEILKKINQIFGSDEIKKIKLV</sequence>
<dbReference type="HOGENOM" id="CLU_2368183_0_0_0"/>
<dbReference type="OrthoDB" id="49126at2"/>
<dbReference type="AlphaFoldDB" id="A0A0C7NMF7"/>
<keyword evidence="2" id="KW-1185">Reference proteome</keyword>
<evidence type="ECO:0000313" key="1">
    <source>
        <dbReference type="EMBL" id="CEP79091.1"/>
    </source>
</evidence>
<gene>
    <name evidence="1" type="ORF">DTL3_1809</name>
</gene>
<dbReference type="KEGG" id="dtn:DTL3_1809"/>
<reference evidence="2" key="1">
    <citation type="submission" date="2014-11" db="EMBL/GenBank/DDBJ databases">
        <authorList>
            <person name="Wibberg D."/>
        </authorList>
    </citation>
    <scope>NUCLEOTIDE SEQUENCE [LARGE SCALE GENOMIC DNA]</scope>
    <source>
        <strain evidence="2">L3</strain>
    </source>
</reference>
<proteinExistence type="predicted"/>
<accession>A0A0C7NMF7</accession>
<evidence type="ECO:0008006" key="3">
    <source>
        <dbReference type="Google" id="ProtNLM"/>
    </source>
</evidence>
<dbReference type="STRING" id="1006576.DTL3_1809"/>
<evidence type="ECO:0000313" key="2">
    <source>
        <dbReference type="Proteomes" id="UP000032809"/>
    </source>
</evidence>
<dbReference type="Proteomes" id="UP000032809">
    <property type="component" value="Chromosome I"/>
</dbReference>
<dbReference type="RefSeq" id="WP_045088417.1">
    <property type="nucleotide sequence ID" value="NZ_LN824141.1"/>
</dbReference>
<organism evidence="1 2">
    <name type="scientific">Defluviitoga tunisiensis</name>
    <dbReference type="NCBI Taxonomy" id="1006576"/>
    <lineage>
        <taxon>Bacteria</taxon>
        <taxon>Thermotogati</taxon>
        <taxon>Thermotogota</taxon>
        <taxon>Thermotogae</taxon>
        <taxon>Petrotogales</taxon>
        <taxon>Petrotogaceae</taxon>
        <taxon>Defluviitoga</taxon>
    </lineage>
</organism>
<dbReference type="EMBL" id="LN824141">
    <property type="protein sequence ID" value="CEP79091.1"/>
    <property type="molecule type" value="Genomic_DNA"/>
</dbReference>
<protein>
    <recommendedName>
        <fullName evidence="3">DUF721 domain-containing protein</fullName>
    </recommendedName>
</protein>